<evidence type="ECO:0000313" key="10">
    <source>
        <dbReference type="Proteomes" id="UP000823201"/>
    </source>
</evidence>
<dbReference type="InterPro" id="IPR020846">
    <property type="entry name" value="MFS_dom"/>
</dbReference>
<keyword evidence="5 7" id="KW-1133">Transmembrane helix</keyword>
<dbReference type="PRINTS" id="PR01988">
    <property type="entry name" value="EXPORTERBACE"/>
</dbReference>
<dbReference type="SUPFAM" id="SSF103473">
    <property type="entry name" value="MFS general substrate transporter"/>
    <property type="match status" value="1"/>
</dbReference>
<feature type="transmembrane region" description="Helical" evidence="7">
    <location>
        <begin position="323"/>
        <end position="343"/>
    </location>
</feature>
<feature type="transmembrane region" description="Helical" evidence="7">
    <location>
        <begin position="300"/>
        <end position="317"/>
    </location>
</feature>
<feature type="transmembrane region" description="Helical" evidence="7">
    <location>
        <begin position="56"/>
        <end position="77"/>
    </location>
</feature>
<comment type="caution">
    <text evidence="9">The sequence shown here is derived from an EMBL/GenBank/DDBJ whole genome shotgun (WGS) entry which is preliminary data.</text>
</comment>
<protein>
    <submittedName>
        <fullName evidence="9">MFS family permease</fullName>
    </submittedName>
</protein>
<evidence type="ECO:0000256" key="6">
    <source>
        <dbReference type="ARBA" id="ARBA00023136"/>
    </source>
</evidence>
<feature type="transmembrane region" description="Helical" evidence="7">
    <location>
        <begin position="26"/>
        <end position="50"/>
    </location>
</feature>
<dbReference type="Pfam" id="PF07690">
    <property type="entry name" value="MFS_1"/>
    <property type="match status" value="1"/>
</dbReference>
<name>A0ABS2Q579_9BACL</name>
<dbReference type="InterPro" id="IPR022324">
    <property type="entry name" value="Bacilysin_exporter_BacE_put"/>
</dbReference>
<evidence type="ECO:0000256" key="5">
    <source>
        <dbReference type="ARBA" id="ARBA00022989"/>
    </source>
</evidence>
<keyword evidence="6 7" id="KW-0472">Membrane</keyword>
<proteinExistence type="predicted"/>
<evidence type="ECO:0000259" key="8">
    <source>
        <dbReference type="PROSITE" id="PS50850"/>
    </source>
</evidence>
<dbReference type="InterPro" id="IPR011701">
    <property type="entry name" value="MFS"/>
</dbReference>
<dbReference type="PROSITE" id="PS50850">
    <property type="entry name" value="MFS"/>
    <property type="match status" value="1"/>
</dbReference>
<evidence type="ECO:0000256" key="7">
    <source>
        <dbReference type="SAM" id="Phobius"/>
    </source>
</evidence>
<comment type="subcellular location">
    <subcellularLocation>
        <location evidence="1">Cell membrane</location>
        <topology evidence="1">Multi-pass membrane protein</topology>
    </subcellularLocation>
</comment>
<feature type="transmembrane region" description="Helical" evidence="7">
    <location>
        <begin position="98"/>
        <end position="118"/>
    </location>
</feature>
<reference evidence="9 10" key="1">
    <citation type="submission" date="2021-01" db="EMBL/GenBank/DDBJ databases">
        <title>Genomic Encyclopedia of Type Strains, Phase IV (KMG-IV): sequencing the most valuable type-strain genomes for metagenomic binning, comparative biology and taxonomic classification.</title>
        <authorList>
            <person name="Goeker M."/>
        </authorList>
    </citation>
    <scope>NUCLEOTIDE SEQUENCE [LARGE SCALE GENOMIC DNA]</scope>
    <source>
        <strain evidence="9 10">DSM 100968</strain>
    </source>
</reference>
<keyword evidence="4 7" id="KW-0812">Transmembrane</keyword>
<feature type="domain" description="Major facilitator superfamily (MFS) profile" evidence="8">
    <location>
        <begin position="23"/>
        <end position="413"/>
    </location>
</feature>
<dbReference type="Proteomes" id="UP000823201">
    <property type="component" value="Unassembled WGS sequence"/>
</dbReference>
<organism evidence="9 10">
    <name type="scientific">Sporolactobacillus spathodeae</name>
    <dbReference type="NCBI Taxonomy" id="1465502"/>
    <lineage>
        <taxon>Bacteria</taxon>
        <taxon>Bacillati</taxon>
        <taxon>Bacillota</taxon>
        <taxon>Bacilli</taxon>
        <taxon>Bacillales</taxon>
        <taxon>Sporolactobacillaceae</taxon>
        <taxon>Sporolactobacillus</taxon>
    </lineage>
</organism>
<sequence length="415" mass="45366">MTEIETNRQHYPEIIKPLIISKPFRFMWFGNSLSTFGSAITNVILPIIVYNLTGSPIAMGIIMTAYLLPEVLILPFSGIIVDSFNRARIMRLADMTRFLLLLTVMVLSLSGHLTLHWLVGIVSLIGLMSGLFDPAFSALRATVFVPEIRNSANALSQFTVQLLRLLGPSVGGMILTVTSAALGFGIDSVTYLISFFCLLALTHEGKILNRTRKKLSFFKECFAGVAIVRKQTWLWVTIVFFSFVNIGSSGTIAVLVPWLIKVHQHLPAYVYGLVMSGSALGSIAAAFVFGMRKKWRHRGILAYCGISISGLVLFLMPSIDQTALLVLLMAFEGAGTMLFGLIWETSLQELVAPEAFGRVASIDMFGSFALLPVGYLLTGWLASTIGGVLAMQLLSGVVCMASLLILLVPSIRRFT</sequence>
<dbReference type="InterPro" id="IPR036259">
    <property type="entry name" value="MFS_trans_sf"/>
</dbReference>
<dbReference type="PANTHER" id="PTHR43266">
    <property type="entry name" value="MACROLIDE-EFFLUX PROTEIN"/>
    <property type="match status" value="1"/>
</dbReference>
<evidence type="ECO:0000256" key="2">
    <source>
        <dbReference type="ARBA" id="ARBA00022448"/>
    </source>
</evidence>
<feature type="transmembrane region" description="Helical" evidence="7">
    <location>
        <begin position="233"/>
        <end position="260"/>
    </location>
</feature>
<accession>A0ABS2Q579</accession>
<keyword evidence="2" id="KW-0813">Transport</keyword>
<gene>
    <name evidence="9" type="ORF">JOC27_000357</name>
</gene>
<keyword evidence="10" id="KW-1185">Reference proteome</keyword>
<dbReference type="CDD" id="cd06173">
    <property type="entry name" value="MFS_MefA_like"/>
    <property type="match status" value="1"/>
</dbReference>
<evidence type="ECO:0000256" key="3">
    <source>
        <dbReference type="ARBA" id="ARBA00022475"/>
    </source>
</evidence>
<feature type="transmembrane region" description="Helical" evidence="7">
    <location>
        <begin position="191"/>
        <end position="209"/>
    </location>
</feature>
<feature type="transmembrane region" description="Helical" evidence="7">
    <location>
        <begin position="389"/>
        <end position="408"/>
    </location>
</feature>
<evidence type="ECO:0000256" key="1">
    <source>
        <dbReference type="ARBA" id="ARBA00004651"/>
    </source>
</evidence>
<dbReference type="Gene3D" id="1.20.1250.20">
    <property type="entry name" value="MFS general substrate transporter like domains"/>
    <property type="match status" value="1"/>
</dbReference>
<feature type="transmembrane region" description="Helical" evidence="7">
    <location>
        <begin position="355"/>
        <end position="377"/>
    </location>
</feature>
<keyword evidence="3" id="KW-1003">Cell membrane</keyword>
<feature type="transmembrane region" description="Helical" evidence="7">
    <location>
        <begin position="266"/>
        <end position="288"/>
    </location>
</feature>
<dbReference type="PANTHER" id="PTHR43266:SF2">
    <property type="entry name" value="MAJOR FACILITATOR SUPERFAMILY (MFS) PROFILE DOMAIN-CONTAINING PROTEIN"/>
    <property type="match status" value="1"/>
</dbReference>
<dbReference type="EMBL" id="JAFBEV010000002">
    <property type="protein sequence ID" value="MBM7656920.1"/>
    <property type="molecule type" value="Genomic_DNA"/>
</dbReference>
<evidence type="ECO:0000313" key="9">
    <source>
        <dbReference type="EMBL" id="MBM7656920.1"/>
    </source>
</evidence>
<evidence type="ECO:0000256" key="4">
    <source>
        <dbReference type="ARBA" id="ARBA00022692"/>
    </source>
</evidence>